<dbReference type="Gene3D" id="1.20.58.900">
    <property type="match status" value="1"/>
</dbReference>
<gene>
    <name evidence="2" type="ORF">DAT39_012602</name>
</gene>
<protein>
    <submittedName>
        <fullName evidence="2">Iporin isoform X1</fullName>
    </submittedName>
</protein>
<feature type="non-terminal residue" evidence="2">
    <location>
        <position position="1"/>
    </location>
</feature>
<dbReference type="OrthoDB" id="9884296at2759"/>
<feature type="non-terminal residue" evidence="2">
    <location>
        <position position="58"/>
    </location>
</feature>
<accession>A0A8J4XDA9</accession>
<dbReference type="InterPro" id="IPR037213">
    <property type="entry name" value="Run_dom_sf"/>
</dbReference>
<evidence type="ECO:0000259" key="1">
    <source>
        <dbReference type="PROSITE" id="PS50826"/>
    </source>
</evidence>
<dbReference type="GO" id="GO:0031410">
    <property type="term" value="C:cytoplasmic vesicle"/>
    <property type="evidence" value="ECO:0007669"/>
    <property type="project" value="TreeGrafter"/>
</dbReference>
<feature type="domain" description="RUN" evidence="1">
    <location>
        <begin position="11"/>
        <end position="58"/>
    </location>
</feature>
<sequence>FRLGNSSLCPGISRLVLDQLCPAIRDILQDGLRPFKLDLIVGRRSNKPWSVVEAATQP</sequence>
<dbReference type="InterPro" id="IPR047343">
    <property type="entry name" value="RUSC1_2"/>
</dbReference>
<dbReference type="PANTHER" id="PTHR15591">
    <property type="entry name" value="RUN AND SH3 DOMAIN CONTAINING"/>
    <property type="match status" value="1"/>
</dbReference>
<evidence type="ECO:0000313" key="3">
    <source>
        <dbReference type="Proteomes" id="UP000727407"/>
    </source>
</evidence>
<dbReference type="EMBL" id="QNUK01000225">
    <property type="protein sequence ID" value="KAF5897675.1"/>
    <property type="molecule type" value="Genomic_DNA"/>
</dbReference>
<proteinExistence type="predicted"/>
<name>A0A8J4XDA9_CLAMG</name>
<dbReference type="InterPro" id="IPR004012">
    <property type="entry name" value="Run_dom"/>
</dbReference>
<dbReference type="PANTHER" id="PTHR15591:SF14">
    <property type="entry name" value="AP-4 COMPLEX ACCESSORY SUBUNIT RUSC2"/>
    <property type="match status" value="1"/>
</dbReference>
<evidence type="ECO:0000313" key="2">
    <source>
        <dbReference type="EMBL" id="KAF5897675.1"/>
    </source>
</evidence>
<dbReference type="PROSITE" id="PS50826">
    <property type="entry name" value="RUN"/>
    <property type="match status" value="1"/>
</dbReference>
<dbReference type="Proteomes" id="UP000727407">
    <property type="component" value="Unassembled WGS sequence"/>
</dbReference>
<organism evidence="2 3">
    <name type="scientific">Clarias magur</name>
    <name type="common">Asian catfish</name>
    <name type="synonym">Macropteronotus magur</name>
    <dbReference type="NCBI Taxonomy" id="1594786"/>
    <lineage>
        <taxon>Eukaryota</taxon>
        <taxon>Metazoa</taxon>
        <taxon>Chordata</taxon>
        <taxon>Craniata</taxon>
        <taxon>Vertebrata</taxon>
        <taxon>Euteleostomi</taxon>
        <taxon>Actinopterygii</taxon>
        <taxon>Neopterygii</taxon>
        <taxon>Teleostei</taxon>
        <taxon>Ostariophysi</taxon>
        <taxon>Siluriformes</taxon>
        <taxon>Clariidae</taxon>
        <taxon>Clarias</taxon>
    </lineage>
</organism>
<reference evidence="2" key="1">
    <citation type="submission" date="2020-07" db="EMBL/GenBank/DDBJ databases">
        <title>Clarias magur genome sequencing, assembly and annotation.</title>
        <authorList>
            <person name="Kushwaha B."/>
            <person name="Kumar R."/>
            <person name="Das P."/>
            <person name="Joshi C.G."/>
            <person name="Kumar D."/>
            <person name="Nagpure N.S."/>
            <person name="Pandey M."/>
            <person name="Agarwal S."/>
            <person name="Srivastava S."/>
            <person name="Singh M."/>
            <person name="Sahoo L."/>
            <person name="Jayasankar P."/>
            <person name="Meher P.K."/>
            <person name="Koringa P.G."/>
            <person name="Iquebal M.A."/>
            <person name="Das S.P."/>
            <person name="Bit A."/>
            <person name="Patnaik S."/>
            <person name="Patel N."/>
            <person name="Shah T.M."/>
            <person name="Hinsu A."/>
            <person name="Jena J.K."/>
        </authorList>
    </citation>
    <scope>NUCLEOTIDE SEQUENCE</scope>
    <source>
        <strain evidence="2">CIFAMagur01</strain>
        <tissue evidence="2">Testis</tissue>
    </source>
</reference>
<dbReference type="AlphaFoldDB" id="A0A8J4XDA9"/>
<keyword evidence="3" id="KW-1185">Reference proteome</keyword>
<comment type="caution">
    <text evidence="2">The sequence shown here is derived from an EMBL/GenBank/DDBJ whole genome shotgun (WGS) entry which is preliminary data.</text>
</comment>